<dbReference type="PANTHER" id="PTHR32552:SF81">
    <property type="entry name" value="TONB-DEPENDENT OUTER MEMBRANE RECEPTOR"/>
    <property type="match status" value="1"/>
</dbReference>
<comment type="subcellular location">
    <subcellularLocation>
        <location evidence="1">Cell outer membrane</location>
        <topology evidence="1">Multi-pass membrane protein</topology>
    </subcellularLocation>
</comment>
<accession>A0A927FHS3</accession>
<feature type="domain" description="TonB-dependent receptor-like beta-barrel" evidence="14">
    <location>
        <begin position="238"/>
        <end position="625"/>
    </location>
</feature>
<dbReference type="InterPro" id="IPR036942">
    <property type="entry name" value="Beta-barrel_TonB_sf"/>
</dbReference>
<evidence type="ECO:0000256" key="4">
    <source>
        <dbReference type="ARBA" id="ARBA00022452"/>
    </source>
</evidence>
<evidence type="ECO:0000256" key="11">
    <source>
        <dbReference type="ARBA" id="ARBA00023170"/>
    </source>
</evidence>
<dbReference type="InterPro" id="IPR039426">
    <property type="entry name" value="TonB-dep_rcpt-like"/>
</dbReference>
<keyword evidence="5" id="KW-0410">Iron transport</keyword>
<evidence type="ECO:0000256" key="10">
    <source>
        <dbReference type="ARBA" id="ARBA00023136"/>
    </source>
</evidence>
<dbReference type="RefSeq" id="WP_191818285.1">
    <property type="nucleotide sequence ID" value="NZ_JACYFT010000001.1"/>
</dbReference>
<evidence type="ECO:0000256" key="7">
    <source>
        <dbReference type="ARBA" id="ARBA00023004"/>
    </source>
</evidence>
<evidence type="ECO:0000256" key="5">
    <source>
        <dbReference type="ARBA" id="ARBA00022496"/>
    </source>
</evidence>
<dbReference type="PANTHER" id="PTHR32552">
    <property type="entry name" value="FERRICHROME IRON RECEPTOR-RELATED"/>
    <property type="match status" value="1"/>
</dbReference>
<evidence type="ECO:0000256" key="6">
    <source>
        <dbReference type="ARBA" id="ARBA00022692"/>
    </source>
</evidence>
<proteinExistence type="inferred from homology"/>
<keyword evidence="8" id="KW-0406">Ion transport</keyword>
<evidence type="ECO:0000313" key="16">
    <source>
        <dbReference type="EMBL" id="MBD8049840.1"/>
    </source>
</evidence>
<dbReference type="AlphaFoldDB" id="A0A927FHS3"/>
<reference evidence="16" key="1">
    <citation type="submission" date="2020-09" db="EMBL/GenBank/DDBJ databases">
        <title>Genome seq and assembly of Limnohabitants sp.</title>
        <authorList>
            <person name="Chhetri G."/>
        </authorList>
    </citation>
    <scope>NUCLEOTIDE SEQUENCE</scope>
    <source>
        <strain evidence="16">JUR4</strain>
    </source>
</reference>
<evidence type="ECO:0000256" key="9">
    <source>
        <dbReference type="ARBA" id="ARBA00023077"/>
    </source>
</evidence>
<keyword evidence="11 16" id="KW-0675">Receptor</keyword>
<organism evidence="16 17">
    <name type="scientific">Limnohabitans radicicola</name>
    <dbReference type="NCBI Taxonomy" id="2771427"/>
    <lineage>
        <taxon>Bacteria</taxon>
        <taxon>Pseudomonadati</taxon>
        <taxon>Pseudomonadota</taxon>
        <taxon>Betaproteobacteria</taxon>
        <taxon>Burkholderiales</taxon>
        <taxon>Comamonadaceae</taxon>
        <taxon>Limnohabitans</taxon>
    </lineage>
</organism>
<evidence type="ECO:0000256" key="12">
    <source>
        <dbReference type="ARBA" id="ARBA00023237"/>
    </source>
</evidence>
<dbReference type="InterPro" id="IPR000531">
    <property type="entry name" value="Beta-barrel_TonB"/>
</dbReference>
<dbReference type="InterPro" id="IPR037066">
    <property type="entry name" value="Plug_dom_sf"/>
</dbReference>
<gene>
    <name evidence="16" type="ORF">IC609_04750</name>
</gene>
<dbReference type="Gene3D" id="2.170.130.10">
    <property type="entry name" value="TonB-dependent receptor, plug domain"/>
    <property type="match status" value="1"/>
</dbReference>
<keyword evidence="17" id="KW-1185">Reference proteome</keyword>
<evidence type="ECO:0000313" key="17">
    <source>
        <dbReference type="Proteomes" id="UP000647424"/>
    </source>
</evidence>
<dbReference type="SUPFAM" id="SSF56935">
    <property type="entry name" value="Porins"/>
    <property type="match status" value="1"/>
</dbReference>
<keyword evidence="7" id="KW-0408">Iron</keyword>
<dbReference type="Proteomes" id="UP000647424">
    <property type="component" value="Unassembled WGS sequence"/>
</dbReference>
<dbReference type="Gene3D" id="2.40.170.20">
    <property type="entry name" value="TonB-dependent receptor, beta-barrel domain"/>
    <property type="match status" value="1"/>
</dbReference>
<keyword evidence="3" id="KW-0813">Transport</keyword>
<keyword evidence="10 13" id="KW-0472">Membrane</keyword>
<evidence type="ECO:0000256" key="2">
    <source>
        <dbReference type="ARBA" id="ARBA00009810"/>
    </source>
</evidence>
<comment type="caution">
    <text evidence="16">The sequence shown here is derived from an EMBL/GenBank/DDBJ whole genome shotgun (WGS) entry which is preliminary data.</text>
</comment>
<evidence type="ECO:0000259" key="15">
    <source>
        <dbReference type="Pfam" id="PF07715"/>
    </source>
</evidence>
<dbReference type="GO" id="GO:0009279">
    <property type="term" value="C:cell outer membrane"/>
    <property type="evidence" value="ECO:0007669"/>
    <property type="project" value="UniProtKB-SubCell"/>
</dbReference>
<dbReference type="GO" id="GO:0006826">
    <property type="term" value="P:iron ion transport"/>
    <property type="evidence" value="ECO:0007669"/>
    <property type="project" value="UniProtKB-KW"/>
</dbReference>
<dbReference type="InterPro" id="IPR012910">
    <property type="entry name" value="Plug_dom"/>
</dbReference>
<keyword evidence="4" id="KW-1134">Transmembrane beta strand</keyword>
<evidence type="ECO:0000256" key="13">
    <source>
        <dbReference type="RuleBase" id="RU003357"/>
    </source>
</evidence>
<keyword evidence="9 13" id="KW-0798">TonB box</keyword>
<name>A0A927FHS3_9BURK</name>
<evidence type="ECO:0000259" key="14">
    <source>
        <dbReference type="Pfam" id="PF00593"/>
    </source>
</evidence>
<keyword evidence="12" id="KW-0998">Cell outer membrane</keyword>
<evidence type="ECO:0000256" key="3">
    <source>
        <dbReference type="ARBA" id="ARBA00022448"/>
    </source>
</evidence>
<keyword evidence="6" id="KW-0812">Transmembrane</keyword>
<feature type="domain" description="TonB-dependent receptor plug" evidence="15">
    <location>
        <begin position="26"/>
        <end position="133"/>
    </location>
</feature>
<dbReference type="Pfam" id="PF07715">
    <property type="entry name" value="Plug"/>
    <property type="match status" value="1"/>
</dbReference>
<comment type="similarity">
    <text evidence="2 13">Belongs to the TonB-dependent receptor family.</text>
</comment>
<protein>
    <submittedName>
        <fullName evidence="16">TonB-dependent receptor</fullName>
    </submittedName>
</protein>
<dbReference type="EMBL" id="JACYFT010000001">
    <property type="protein sequence ID" value="MBD8049840.1"/>
    <property type="molecule type" value="Genomic_DNA"/>
</dbReference>
<sequence>MSHAEAVPTIDIRARAEDLAGVAQAASEGVVSAERLSLVPLLRPGEVLEMVPGLLVTQHAGDGKANQYFLRGFNLDHGTDFATWVAGVPVNMPSHAHGQGYTDLNFLIPELVQQVRYRKGPYFAEDGDFASAGSARIELRRSLDAGLAQVTVGPGGYVRTLLADSIPARSDAAGQWLYGVELFHNNGPWTVPEHYRKFNGVLRYSEGTAAQGLTLTAMAYQGRWTSTDQVPQRALDQGLIGRYDSLDPTAGGNTQRYSLSGEWAQMQDGVHRKTEWWALQSALDLWSNFAYCLSDAQAMCPVGDQFQQAERRTAAGGAHSRHWASTWQGVDVRHAWGVQARADDVAPVGLYRTHQRERLGTVREDRVQQQSLGLWAESELRWNDWLRTTAGVRGDAYRFKVQSNLAANSGQAQSALLSSKLSVVLGPWRGSEFYANHGQGYHSNDARGTTLRVDPADPTNAVQSVSPLVRTRGEEIGLRSEWLPGWTSTLALWQLRMASELLFVGDAGTTEPSRPSRRRGVEWHHFVALNAHWAIDGDLAWSQARFTDGDLAGPYIPGAASTTANLGLSWDGQGPWSGALRLRYWGARPLVEDNSWRAPAAAWVNLRVGYRTSKHEQWALDVYNLLDRRVNDIEYAYVSRLAGESAQGLLDRHVHPVEPRTVRLRWTHRF</sequence>
<evidence type="ECO:0000256" key="8">
    <source>
        <dbReference type="ARBA" id="ARBA00023065"/>
    </source>
</evidence>
<dbReference type="Pfam" id="PF00593">
    <property type="entry name" value="TonB_dep_Rec_b-barrel"/>
    <property type="match status" value="1"/>
</dbReference>
<evidence type="ECO:0000256" key="1">
    <source>
        <dbReference type="ARBA" id="ARBA00004571"/>
    </source>
</evidence>